<evidence type="ECO:0000313" key="2">
    <source>
        <dbReference type="Proteomes" id="UP000324222"/>
    </source>
</evidence>
<evidence type="ECO:0000313" key="1">
    <source>
        <dbReference type="EMBL" id="MPD03408.1"/>
    </source>
</evidence>
<proteinExistence type="predicted"/>
<name>A0A5B7KDV2_PORTR</name>
<reference evidence="1 2" key="1">
    <citation type="submission" date="2019-05" db="EMBL/GenBank/DDBJ databases">
        <title>Another draft genome of Portunus trituberculatus and its Hox gene families provides insights of decapod evolution.</title>
        <authorList>
            <person name="Jeong J.-H."/>
            <person name="Song I."/>
            <person name="Kim S."/>
            <person name="Choi T."/>
            <person name="Kim D."/>
            <person name="Ryu S."/>
            <person name="Kim W."/>
        </authorList>
    </citation>
    <scope>NUCLEOTIDE SEQUENCE [LARGE SCALE GENOMIC DNA]</scope>
    <source>
        <tissue evidence="1">Muscle</tissue>
    </source>
</reference>
<dbReference type="Proteomes" id="UP000324222">
    <property type="component" value="Unassembled WGS sequence"/>
</dbReference>
<dbReference type="AlphaFoldDB" id="A0A5B7KDV2"/>
<organism evidence="1 2">
    <name type="scientific">Portunus trituberculatus</name>
    <name type="common">Swimming crab</name>
    <name type="synonym">Neptunus trituberculatus</name>
    <dbReference type="NCBI Taxonomy" id="210409"/>
    <lineage>
        <taxon>Eukaryota</taxon>
        <taxon>Metazoa</taxon>
        <taxon>Ecdysozoa</taxon>
        <taxon>Arthropoda</taxon>
        <taxon>Crustacea</taxon>
        <taxon>Multicrustacea</taxon>
        <taxon>Malacostraca</taxon>
        <taxon>Eumalacostraca</taxon>
        <taxon>Eucarida</taxon>
        <taxon>Decapoda</taxon>
        <taxon>Pleocyemata</taxon>
        <taxon>Brachyura</taxon>
        <taxon>Eubrachyura</taxon>
        <taxon>Portunoidea</taxon>
        <taxon>Portunidae</taxon>
        <taxon>Portuninae</taxon>
        <taxon>Portunus</taxon>
    </lineage>
</organism>
<protein>
    <submittedName>
        <fullName evidence="1">Uncharacterized protein</fullName>
    </submittedName>
</protein>
<dbReference type="EMBL" id="VSRR010135970">
    <property type="protein sequence ID" value="MPD03408.1"/>
    <property type="molecule type" value="Genomic_DNA"/>
</dbReference>
<comment type="caution">
    <text evidence="1">The sequence shown here is derived from an EMBL/GenBank/DDBJ whole genome shotgun (WGS) entry which is preliminary data.</text>
</comment>
<keyword evidence="2" id="KW-1185">Reference proteome</keyword>
<accession>A0A5B7KDV2</accession>
<gene>
    <name evidence="1" type="ORF">E2C01_099046</name>
</gene>
<sequence>MYMRDWPGDIMEMRDHLVPTS</sequence>